<dbReference type="OrthoDB" id="9807565at2"/>
<evidence type="ECO:0000259" key="4">
    <source>
        <dbReference type="PROSITE" id="PS50043"/>
    </source>
</evidence>
<dbReference type="PROSITE" id="PS50043">
    <property type="entry name" value="HTH_LUXR_2"/>
    <property type="match status" value="1"/>
</dbReference>
<dbReference type="AlphaFoldDB" id="A0A2U3K5A4"/>
<dbReference type="SMART" id="SM00421">
    <property type="entry name" value="HTH_LUXR"/>
    <property type="match status" value="1"/>
</dbReference>
<dbReference type="Gene3D" id="1.10.10.10">
    <property type="entry name" value="Winged helix-like DNA-binding domain superfamily/Winged helix DNA-binding domain"/>
    <property type="match status" value="1"/>
</dbReference>
<dbReference type="SUPFAM" id="SSF46894">
    <property type="entry name" value="C-terminal effector domain of the bipartite response regulators"/>
    <property type="match status" value="1"/>
</dbReference>
<dbReference type="PANTHER" id="PTHR44688">
    <property type="entry name" value="DNA-BINDING TRANSCRIPTIONAL ACTIVATOR DEVR_DOSR"/>
    <property type="match status" value="1"/>
</dbReference>
<dbReference type="InterPro" id="IPR000792">
    <property type="entry name" value="Tscrpt_reg_LuxR_C"/>
</dbReference>
<reference evidence="6" key="1">
    <citation type="submission" date="2018-02" db="EMBL/GenBank/DDBJ databases">
        <authorList>
            <person name="Hausmann B."/>
        </authorList>
    </citation>
    <scope>NUCLEOTIDE SEQUENCE [LARGE SCALE GENOMIC DNA]</scope>
    <source>
        <strain evidence="6">Peat soil MAG SbA1</strain>
    </source>
</reference>
<accession>A0A2U3K5A4</accession>
<feature type="domain" description="HTH luxR-type" evidence="4">
    <location>
        <begin position="1"/>
        <end position="66"/>
    </location>
</feature>
<dbReference type="EMBL" id="OMOD01000040">
    <property type="protein sequence ID" value="SPF34799.1"/>
    <property type="molecule type" value="Genomic_DNA"/>
</dbReference>
<evidence type="ECO:0000256" key="3">
    <source>
        <dbReference type="ARBA" id="ARBA00023163"/>
    </source>
</evidence>
<keyword evidence="1" id="KW-0805">Transcription regulation</keyword>
<evidence type="ECO:0000256" key="1">
    <source>
        <dbReference type="ARBA" id="ARBA00023015"/>
    </source>
</evidence>
<evidence type="ECO:0000256" key="2">
    <source>
        <dbReference type="ARBA" id="ARBA00023125"/>
    </source>
</evidence>
<name>A0A2U3K5A4_9BACT</name>
<evidence type="ECO:0000313" key="6">
    <source>
        <dbReference type="Proteomes" id="UP000238701"/>
    </source>
</evidence>
<dbReference type="Pfam" id="PF00196">
    <property type="entry name" value="GerE"/>
    <property type="match status" value="1"/>
</dbReference>
<organism evidence="5 6">
    <name type="scientific">Candidatus Sulfotelmatobacter kueseliae</name>
    <dbReference type="NCBI Taxonomy" id="2042962"/>
    <lineage>
        <taxon>Bacteria</taxon>
        <taxon>Pseudomonadati</taxon>
        <taxon>Acidobacteriota</taxon>
        <taxon>Terriglobia</taxon>
        <taxon>Terriglobales</taxon>
        <taxon>Candidatus Korobacteraceae</taxon>
        <taxon>Candidatus Sulfotelmatobacter</taxon>
    </lineage>
</organism>
<keyword evidence="2" id="KW-0238">DNA-binding</keyword>
<sequence length="96" mass="10836">MKEQTVRLGPREQQIVELLLQGCDNAEIASELKMARRTVKAHFNRLFLRFGISGGIKRVKLATLLYRRQSCLQLNDMATVSPANGNRKLSNLLPKA</sequence>
<dbReference type="InterPro" id="IPR016032">
    <property type="entry name" value="Sig_transdc_resp-reg_C-effctor"/>
</dbReference>
<dbReference type="Proteomes" id="UP000238701">
    <property type="component" value="Unassembled WGS sequence"/>
</dbReference>
<keyword evidence="3" id="KW-0804">Transcription</keyword>
<proteinExistence type="predicted"/>
<dbReference type="InterPro" id="IPR036388">
    <property type="entry name" value="WH-like_DNA-bd_sf"/>
</dbReference>
<protein>
    <recommendedName>
        <fullName evidence="4">HTH luxR-type domain-containing protein</fullName>
    </recommendedName>
</protein>
<evidence type="ECO:0000313" key="5">
    <source>
        <dbReference type="EMBL" id="SPF34799.1"/>
    </source>
</evidence>
<dbReference type="GO" id="GO:0003677">
    <property type="term" value="F:DNA binding"/>
    <property type="evidence" value="ECO:0007669"/>
    <property type="project" value="UniProtKB-KW"/>
</dbReference>
<dbReference type="PANTHER" id="PTHR44688:SF16">
    <property type="entry name" value="DNA-BINDING TRANSCRIPTIONAL ACTIVATOR DEVR_DOSR"/>
    <property type="match status" value="1"/>
</dbReference>
<dbReference type="PROSITE" id="PS00622">
    <property type="entry name" value="HTH_LUXR_1"/>
    <property type="match status" value="1"/>
</dbReference>
<dbReference type="PRINTS" id="PR00038">
    <property type="entry name" value="HTHLUXR"/>
</dbReference>
<gene>
    <name evidence="5" type="ORF">SBA1_1340012</name>
</gene>
<dbReference type="GO" id="GO:0006355">
    <property type="term" value="P:regulation of DNA-templated transcription"/>
    <property type="evidence" value="ECO:0007669"/>
    <property type="project" value="InterPro"/>
</dbReference>